<feature type="domain" description="ABC3 transporter permease C-terminal" evidence="7">
    <location>
        <begin position="696"/>
        <end position="798"/>
    </location>
</feature>
<keyword evidence="2" id="KW-1003">Cell membrane</keyword>
<proteinExistence type="predicted"/>
<dbReference type="PANTHER" id="PTHR30572:SF18">
    <property type="entry name" value="ABC-TYPE MACROLIDE FAMILY EXPORT SYSTEM PERMEASE COMPONENT 2"/>
    <property type="match status" value="1"/>
</dbReference>
<reference evidence="9 10" key="1">
    <citation type="journal article" date="2013" name="Stand. Genomic Sci.">
        <title>Genomic Encyclopedia of Type Strains, Phase I: The one thousand microbial genomes (KMG-I) project.</title>
        <authorList>
            <person name="Kyrpides N.C."/>
            <person name="Woyke T."/>
            <person name="Eisen J.A."/>
            <person name="Garrity G."/>
            <person name="Lilburn T.G."/>
            <person name="Beck B.J."/>
            <person name="Whitman W.B."/>
            <person name="Hugenholtz P."/>
            <person name="Klenk H.P."/>
        </authorList>
    </citation>
    <scope>NUCLEOTIDE SEQUENCE [LARGE SCALE GENOMIC DNA]</scope>
    <source>
        <strain evidence="9 10">DSM 13484</strain>
    </source>
</reference>
<organism evidence="9 10">
    <name type="scientific">Chitinophaga japonensis</name>
    <name type="common">Flexibacter japonensis</name>
    <dbReference type="NCBI Taxonomy" id="104662"/>
    <lineage>
        <taxon>Bacteria</taxon>
        <taxon>Pseudomonadati</taxon>
        <taxon>Bacteroidota</taxon>
        <taxon>Chitinophagia</taxon>
        <taxon>Chitinophagales</taxon>
        <taxon>Chitinophagaceae</taxon>
        <taxon>Chitinophaga</taxon>
    </lineage>
</organism>
<feature type="transmembrane region" description="Helical" evidence="6">
    <location>
        <begin position="777"/>
        <end position="799"/>
    </location>
</feature>
<comment type="caution">
    <text evidence="9">The sequence shown here is derived from an EMBL/GenBank/DDBJ whole genome shotgun (WGS) entry which is preliminary data.</text>
</comment>
<evidence type="ECO:0000256" key="3">
    <source>
        <dbReference type="ARBA" id="ARBA00022692"/>
    </source>
</evidence>
<evidence type="ECO:0000256" key="2">
    <source>
        <dbReference type="ARBA" id="ARBA00022475"/>
    </source>
</evidence>
<feature type="transmembrane region" description="Helical" evidence="6">
    <location>
        <begin position="301"/>
        <end position="323"/>
    </location>
</feature>
<evidence type="ECO:0000256" key="6">
    <source>
        <dbReference type="SAM" id="Phobius"/>
    </source>
</evidence>
<feature type="domain" description="MacB-like periplasmic core" evidence="8">
    <location>
        <begin position="29"/>
        <end position="244"/>
    </location>
</feature>
<sequence length="816" mass="90235">MALKQTIAMFRNYLRIAWRNISRNRMSAAINIFGLALGLAASLIISLFVINELRYDRFNKKADRIYRLEADMHPNDVITYRGTKTPLPLATALVREYPAIEQSVRLYQKGDLLLKKGRETFLEPRSAYADSTLFNIFTLPLLAGNPQTALTAPFSMVISESMARKYFNSTDVLGKTLVTNDTVSYKITGVMKDMPARSHFHFDFFRAMSELNISRANDWFEEGCATYILVRPGTDPGAITAAIDGVTRKYIDPILQGFIHSTLDELAKTGHYIRYPIMPLSRIHLHSHLPDEFEANGNIQYVRIFVVISLFILLVACVNFMNLSTARAAGRSKEVGIRKVLGSAHTGLISQFLTESVVTTILSMVLGVLITWLLLPYFNQVSGQAITLDLFSNAWLIIVLLGASIVVGVLAGSYPAFYLSSVHPMQVMKGKAANGFKSGWLRNSLVVFQFTVAILLIVGTLVIYSQLNYIRNKDLGYHREQVLILRNTAALSTHARTFRDEVLRIPGVISGTITSDLPNGGSFKPQGYFLTPTFNFNNTVLLQIGRIDADYIPTLGIQMAAGRNFSPLMPTDSSAVLLNETAVKVLGFKDPLHKTVYTYGANGAPLAQRIIGVVKDFHVGSLHDAIAPMLFTLGEQAGAISFRLQTGNIPAVVGKIKEAYHAQHKMAGQPFLYSFMDDDFNRLYQSDQRTGKIFISFTGLAILIACLGLFGLVTFAAEQRTKEIGIRKVLGATVTSVVGLLSKDFIKLVLLAGIIACPLAWWGMHKWLENFAYRTHISGWIFVAAAGIVAMITLATVSFRTIKAALVNPVTSLRSE</sequence>
<evidence type="ECO:0000259" key="8">
    <source>
        <dbReference type="Pfam" id="PF12704"/>
    </source>
</evidence>
<feature type="transmembrane region" description="Helical" evidence="6">
    <location>
        <begin position="28"/>
        <end position="50"/>
    </location>
</feature>
<keyword evidence="4 6" id="KW-1133">Transmembrane helix</keyword>
<dbReference type="GO" id="GO:0005886">
    <property type="term" value="C:plasma membrane"/>
    <property type="evidence" value="ECO:0007669"/>
    <property type="project" value="UniProtKB-SubCell"/>
</dbReference>
<feature type="transmembrane region" description="Helical" evidence="6">
    <location>
        <begin position="357"/>
        <end position="375"/>
    </location>
</feature>
<dbReference type="Pfam" id="PF02687">
    <property type="entry name" value="FtsX"/>
    <property type="match status" value="2"/>
</dbReference>
<dbReference type="Proteomes" id="UP000316778">
    <property type="component" value="Unassembled WGS sequence"/>
</dbReference>
<accession>A0A562T5F3</accession>
<dbReference type="InterPro" id="IPR050250">
    <property type="entry name" value="Macrolide_Exporter_MacB"/>
</dbReference>
<evidence type="ECO:0000313" key="9">
    <source>
        <dbReference type="EMBL" id="TWI88484.1"/>
    </source>
</evidence>
<feature type="domain" description="ABC3 transporter permease C-terminal" evidence="7">
    <location>
        <begin position="307"/>
        <end position="423"/>
    </location>
</feature>
<name>A0A562T5F3_CHIJA</name>
<dbReference type="PANTHER" id="PTHR30572">
    <property type="entry name" value="MEMBRANE COMPONENT OF TRANSPORTER-RELATED"/>
    <property type="match status" value="1"/>
</dbReference>
<feature type="transmembrane region" description="Helical" evidence="6">
    <location>
        <begin position="395"/>
        <end position="419"/>
    </location>
</feature>
<dbReference type="InterPro" id="IPR003838">
    <property type="entry name" value="ABC3_permease_C"/>
</dbReference>
<evidence type="ECO:0000256" key="5">
    <source>
        <dbReference type="ARBA" id="ARBA00023136"/>
    </source>
</evidence>
<feature type="transmembrane region" description="Helical" evidence="6">
    <location>
        <begin position="693"/>
        <end position="717"/>
    </location>
</feature>
<dbReference type="Pfam" id="PF12704">
    <property type="entry name" value="MacB_PCD"/>
    <property type="match status" value="1"/>
</dbReference>
<feature type="transmembrane region" description="Helical" evidence="6">
    <location>
        <begin position="440"/>
        <end position="464"/>
    </location>
</feature>
<dbReference type="AlphaFoldDB" id="A0A562T5F3"/>
<comment type="subcellular location">
    <subcellularLocation>
        <location evidence="1">Cell membrane</location>
        <topology evidence="1">Multi-pass membrane protein</topology>
    </subcellularLocation>
</comment>
<evidence type="ECO:0000259" key="7">
    <source>
        <dbReference type="Pfam" id="PF02687"/>
    </source>
</evidence>
<keyword evidence="5 6" id="KW-0472">Membrane</keyword>
<evidence type="ECO:0000256" key="4">
    <source>
        <dbReference type="ARBA" id="ARBA00022989"/>
    </source>
</evidence>
<dbReference type="InterPro" id="IPR025857">
    <property type="entry name" value="MacB_PCD"/>
</dbReference>
<evidence type="ECO:0000256" key="1">
    <source>
        <dbReference type="ARBA" id="ARBA00004651"/>
    </source>
</evidence>
<protein>
    <submittedName>
        <fullName evidence="9">Putative ABC transport system permease protein</fullName>
    </submittedName>
</protein>
<keyword evidence="3 6" id="KW-0812">Transmembrane</keyword>
<keyword evidence="10" id="KW-1185">Reference proteome</keyword>
<dbReference type="GO" id="GO:0022857">
    <property type="term" value="F:transmembrane transporter activity"/>
    <property type="evidence" value="ECO:0007669"/>
    <property type="project" value="TreeGrafter"/>
</dbReference>
<evidence type="ECO:0000313" key="10">
    <source>
        <dbReference type="Proteomes" id="UP000316778"/>
    </source>
</evidence>
<dbReference type="EMBL" id="VLLG01000003">
    <property type="protein sequence ID" value="TWI88484.1"/>
    <property type="molecule type" value="Genomic_DNA"/>
</dbReference>
<feature type="transmembrane region" description="Helical" evidence="6">
    <location>
        <begin position="745"/>
        <end position="765"/>
    </location>
</feature>
<gene>
    <name evidence="9" type="ORF">LX66_2569</name>
</gene>